<name>A0A914XHE8_9BILA</name>
<accession>A0A914XHE8</accession>
<reference evidence="3" key="1">
    <citation type="submission" date="2022-11" db="UniProtKB">
        <authorList>
            <consortium name="WormBaseParasite"/>
        </authorList>
    </citation>
    <scope>IDENTIFICATION</scope>
</reference>
<organism evidence="2 3">
    <name type="scientific">Plectus sambesii</name>
    <dbReference type="NCBI Taxonomy" id="2011161"/>
    <lineage>
        <taxon>Eukaryota</taxon>
        <taxon>Metazoa</taxon>
        <taxon>Ecdysozoa</taxon>
        <taxon>Nematoda</taxon>
        <taxon>Chromadorea</taxon>
        <taxon>Plectida</taxon>
        <taxon>Plectina</taxon>
        <taxon>Plectoidea</taxon>
        <taxon>Plectidae</taxon>
        <taxon>Plectus</taxon>
    </lineage>
</organism>
<dbReference type="AlphaFoldDB" id="A0A914XHE8"/>
<proteinExistence type="predicted"/>
<evidence type="ECO:0000313" key="2">
    <source>
        <dbReference type="Proteomes" id="UP000887566"/>
    </source>
</evidence>
<dbReference type="WBParaSite" id="PSAMB.scaffold8166size6541.g31046.t1">
    <property type="protein sequence ID" value="PSAMB.scaffold8166size6541.g31046.t1"/>
    <property type="gene ID" value="PSAMB.scaffold8166size6541.g31046"/>
</dbReference>
<feature type="region of interest" description="Disordered" evidence="1">
    <location>
        <begin position="21"/>
        <end position="112"/>
    </location>
</feature>
<feature type="compositionally biased region" description="Polar residues" evidence="1">
    <location>
        <begin position="346"/>
        <end position="355"/>
    </location>
</feature>
<evidence type="ECO:0000256" key="1">
    <source>
        <dbReference type="SAM" id="MobiDB-lite"/>
    </source>
</evidence>
<feature type="compositionally biased region" description="Basic residues" evidence="1">
    <location>
        <begin position="93"/>
        <end position="102"/>
    </location>
</feature>
<protein>
    <submittedName>
        <fullName evidence="3">Uncharacterized protein</fullName>
    </submittedName>
</protein>
<feature type="region of interest" description="Disordered" evidence="1">
    <location>
        <begin position="308"/>
        <end position="387"/>
    </location>
</feature>
<feature type="region of interest" description="Disordered" evidence="1">
    <location>
        <begin position="135"/>
        <end position="161"/>
    </location>
</feature>
<keyword evidence="2" id="KW-1185">Reference proteome</keyword>
<sequence length="387" mass="43613">MQFDEKYGGKDYEHRSDSMIGASERFFRSPPTDPFSMERGGAQWAAAERDRRANSPRTPLAHLPRSYQIVIEKASPPMPRKQISSPLPPRGPQHAHYHRSHRNSLSWDEESRRHMPVKPDALWLDYDRDSYSPPRVLPLLRTPPDPGSDLSVPTESDDLPGRYGNSTLQKFYQQVQHMFTAERISPSAPNSSNIAGASVVPRTSALAARQWERQAKSLEEAHRVGFFQHSDGQMHGRSFENSDCAACRNDALQQKMARYRGETLKPMMQRQRPIDGDDIVVPEADQIKKACVNLWSIRQALEESVDYNDGDDQRLLGGDDDGRNDGSPAMALQRSMDRSTDGGSAEGSSFESNTEPVLASDYLKQHRPSGPFLEPPRQGAEVKRQKY</sequence>
<evidence type="ECO:0000313" key="3">
    <source>
        <dbReference type="WBParaSite" id="PSAMB.scaffold8166size6541.g31046.t1"/>
    </source>
</evidence>
<dbReference type="Proteomes" id="UP000887566">
    <property type="component" value="Unplaced"/>
</dbReference>